<feature type="transmembrane region" description="Helical" evidence="2">
    <location>
        <begin position="96"/>
        <end position="119"/>
    </location>
</feature>
<proteinExistence type="predicted"/>
<feature type="transmembrane region" description="Helical" evidence="2">
    <location>
        <begin position="167"/>
        <end position="185"/>
    </location>
</feature>
<evidence type="ECO:0000313" key="4">
    <source>
        <dbReference type="EnsemblFungi" id="MAPG_03189T0"/>
    </source>
</evidence>
<keyword evidence="5" id="KW-1185">Reference proteome</keyword>
<feature type="compositionally biased region" description="Polar residues" evidence="1">
    <location>
        <begin position="199"/>
        <end position="220"/>
    </location>
</feature>
<evidence type="ECO:0000256" key="2">
    <source>
        <dbReference type="SAM" id="Phobius"/>
    </source>
</evidence>
<name>A0A0C4DTC5_MAGP6</name>
<dbReference type="AlphaFoldDB" id="A0A0C4DTC5"/>
<keyword evidence="2" id="KW-0472">Membrane</keyword>
<reference evidence="5" key="2">
    <citation type="submission" date="2010-05" db="EMBL/GenBank/DDBJ databases">
        <title>The genome sequence of Magnaporthe poae strain ATCC 64411.</title>
        <authorList>
            <person name="Ma L.-J."/>
            <person name="Dead R."/>
            <person name="Young S."/>
            <person name="Zeng Q."/>
            <person name="Koehrsen M."/>
            <person name="Alvarado L."/>
            <person name="Berlin A."/>
            <person name="Chapman S.B."/>
            <person name="Chen Z."/>
            <person name="Freedman E."/>
            <person name="Gellesch M."/>
            <person name="Goldberg J."/>
            <person name="Griggs A."/>
            <person name="Gujja S."/>
            <person name="Heilman E.R."/>
            <person name="Heiman D."/>
            <person name="Hepburn T."/>
            <person name="Howarth C."/>
            <person name="Jen D."/>
            <person name="Larson L."/>
            <person name="Mehta T."/>
            <person name="Neiman D."/>
            <person name="Pearson M."/>
            <person name="Roberts A."/>
            <person name="Saif S."/>
            <person name="Shea T."/>
            <person name="Shenoy N."/>
            <person name="Sisk P."/>
            <person name="Stolte C."/>
            <person name="Sykes S."/>
            <person name="Walk T."/>
            <person name="White J."/>
            <person name="Yandava C."/>
            <person name="Haas B."/>
            <person name="Nusbaum C."/>
            <person name="Birren B."/>
        </authorList>
    </citation>
    <scope>NUCLEOTIDE SEQUENCE [LARGE SCALE GENOMIC DNA]</scope>
    <source>
        <strain evidence="5">ATCC 64411 / 73-15</strain>
    </source>
</reference>
<feature type="region of interest" description="Disordered" evidence="1">
    <location>
        <begin position="199"/>
        <end position="233"/>
    </location>
</feature>
<keyword evidence="2" id="KW-0812">Transmembrane</keyword>
<reference evidence="4" key="5">
    <citation type="submission" date="2015-06" db="UniProtKB">
        <authorList>
            <consortium name="EnsemblFungi"/>
        </authorList>
    </citation>
    <scope>IDENTIFICATION</scope>
    <source>
        <strain evidence="4">ATCC 64411</strain>
    </source>
</reference>
<feature type="transmembrane region" description="Helical" evidence="2">
    <location>
        <begin position="131"/>
        <end position="155"/>
    </location>
</feature>
<dbReference type="eggNOG" id="ENOG502RJ54">
    <property type="taxonomic scope" value="Eukaryota"/>
</dbReference>
<reference evidence="4" key="4">
    <citation type="journal article" date="2015" name="G3 (Bethesda)">
        <title>Genome sequences of three phytopathogenic species of the Magnaporthaceae family of fungi.</title>
        <authorList>
            <person name="Okagaki L.H."/>
            <person name="Nunes C.C."/>
            <person name="Sailsbery J."/>
            <person name="Clay B."/>
            <person name="Brown D."/>
            <person name="John T."/>
            <person name="Oh Y."/>
            <person name="Young N."/>
            <person name="Fitzgerald M."/>
            <person name="Haas B.J."/>
            <person name="Zeng Q."/>
            <person name="Young S."/>
            <person name="Adiconis X."/>
            <person name="Fan L."/>
            <person name="Levin J.Z."/>
            <person name="Mitchell T.K."/>
            <person name="Okubara P.A."/>
            <person name="Farman M.L."/>
            <person name="Kohn L.M."/>
            <person name="Birren B."/>
            <person name="Ma L.-J."/>
            <person name="Dean R.A."/>
        </authorList>
    </citation>
    <scope>NUCLEOTIDE SEQUENCE</scope>
    <source>
        <strain evidence="4">ATCC 64411 / 73-15</strain>
    </source>
</reference>
<accession>A0A0C4DTC5</accession>
<dbReference type="OrthoDB" id="3537340at2759"/>
<feature type="region of interest" description="Disordered" evidence="1">
    <location>
        <begin position="300"/>
        <end position="382"/>
    </location>
</feature>
<dbReference type="EnsemblFungi" id="MAPG_03189T0">
    <property type="protein sequence ID" value="MAPG_03189T0"/>
    <property type="gene ID" value="MAPG_03189"/>
</dbReference>
<reference evidence="3" key="1">
    <citation type="submission" date="2010-05" db="EMBL/GenBank/DDBJ databases">
        <title>The Genome Sequence of Magnaporthe poae strain ATCC 64411.</title>
        <authorList>
            <consortium name="The Broad Institute Genome Sequencing Platform"/>
            <consortium name="Broad Institute Genome Sequencing Center for Infectious Disease"/>
            <person name="Ma L.-J."/>
            <person name="Dead R."/>
            <person name="Young S."/>
            <person name="Zeng Q."/>
            <person name="Koehrsen M."/>
            <person name="Alvarado L."/>
            <person name="Berlin A."/>
            <person name="Chapman S.B."/>
            <person name="Chen Z."/>
            <person name="Freedman E."/>
            <person name="Gellesch M."/>
            <person name="Goldberg J."/>
            <person name="Griggs A."/>
            <person name="Gujja S."/>
            <person name="Heilman E.R."/>
            <person name="Heiman D."/>
            <person name="Hepburn T."/>
            <person name="Howarth C."/>
            <person name="Jen D."/>
            <person name="Larson L."/>
            <person name="Mehta T."/>
            <person name="Neiman D."/>
            <person name="Pearson M."/>
            <person name="Roberts A."/>
            <person name="Saif S."/>
            <person name="Shea T."/>
            <person name="Shenoy N."/>
            <person name="Sisk P."/>
            <person name="Stolte C."/>
            <person name="Sykes S."/>
            <person name="Walk T."/>
            <person name="White J."/>
            <person name="Yandava C."/>
            <person name="Haas B."/>
            <person name="Nusbaum C."/>
            <person name="Birren B."/>
        </authorList>
    </citation>
    <scope>NUCLEOTIDE SEQUENCE</scope>
    <source>
        <strain evidence="3">ATCC 64411</strain>
    </source>
</reference>
<sequence length="382" mass="41399">MAPAILASAVVAPAIQAPGMALVSARREDIDLQQCMHYAQFASGLDRWHFDFLYWILFATNIFLLSLASFWYSRTSDKTKDLAPNNPDFIWHHKRCLYVTIGIAALSVTMSVVEVFALLALQFCDGEDLMALYWATWTMLQFGSVIAIFGIILHIAMVLQGQDRPPWALALGTPVLVVAGIGNLINTALHKKTTKVIQKTKSARSRSNSRSGTVPMSQAPTIRPSSMDSDRSDRPVIHNATVVGTGTDGGVIIQFSQSNPELENRGRFLGRDDQGRVLVSFDQDKVVLVNGPAALEGVVVKPRQREPPARSGHRHKGSAGSSFYDQLPLPPSSSLNLQTLPTGVGSPSNQQEEARPTSTGGATLTPTSPTRPDARAGSSKLQ</sequence>
<feature type="compositionally biased region" description="Polar residues" evidence="1">
    <location>
        <begin position="336"/>
        <end position="370"/>
    </location>
</feature>
<evidence type="ECO:0000313" key="5">
    <source>
        <dbReference type="Proteomes" id="UP000011715"/>
    </source>
</evidence>
<evidence type="ECO:0000313" key="3">
    <source>
        <dbReference type="EMBL" id="KLU84144.1"/>
    </source>
</evidence>
<feature type="transmembrane region" description="Helical" evidence="2">
    <location>
        <begin position="52"/>
        <end position="72"/>
    </location>
</feature>
<organism evidence="4 5">
    <name type="scientific">Magnaporthiopsis poae (strain ATCC 64411 / 73-15)</name>
    <name type="common">Kentucky bluegrass fungus</name>
    <name type="synonym">Magnaporthe poae</name>
    <dbReference type="NCBI Taxonomy" id="644358"/>
    <lineage>
        <taxon>Eukaryota</taxon>
        <taxon>Fungi</taxon>
        <taxon>Dikarya</taxon>
        <taxon>Ascomycota</taxon>
        <taxon>Pezizomycotina</taxon>
        <taxon>Sordariomycetes</taxon>
        <taxon>Sordariomycetidae</taxon>
        <taxon>Magnaporthales</taxon>
        <taxon>Magnaporthaceae</taxon>
        <taxon>Magnaporthiopsis</taxon>
    </lineage>
</organism>
<dbReference type="VEuPathDB" id="FungiDB:MAPG_03189"/>
<evidence type="ECO:0000256" key="1">
    <source>
        <dbReference type="SAM" id="MobiDB-lite"/>
    </source>
</evidence>
<dbReference type="EMBL" id="GL876967">
    <property type="protein sequence ID" value="KLU84144.1"/>
    <property type="molecule type" value="Genomic_DNA"/>
</dbReference>
<reference evidence="3" key="3">
    <citation type="submission" date="2011-03" db="EMBL/GenBank/DDBJ databases">
        <title>Annotation of Magnaporthe poae ATCC 64411.</title>
        <authorList>
            <person name="Ma L.-J."/>
            <person name="Dead R."/>
            <person name="Young S.K."/>
            <person name="Zeng Q."/>
            <person name="Gargeya S."/>
            <person name="Fitzgerald M."/>
            <person name="Haas B."/>
            <person name="Abouelleil A."/>
            <person name="Alvarado L."/>
            <person name="Arachchi H.M."/>
            <person name="Berlin A."/>
            <person name="Brown A."/>
            <person name="Chapman S.B."/>
            <person name="Chen Z."/>
            <person name="Dunbar C."/>
            <person name="Freedman E."/>
            <person name="Gearin G."/>
            <person name="Gellesch M."/>
            <person name="Goldberg J."/>
            <person name="Griggs A."/>
            <person name="Gujja S."/>
            <person name="Heiman D."/>
            <person name="Howarth C."/>
            <person name="Larson L."/>
            <person name="Lui A."/>
            <person name="MacDonald P.J.P."/>
            <person name="Mehta T."/>
            <person name="Montmayeur A."/>
            <person name="Murphy C."/>
            <person name="Neiman D."/>
            <person name="Pearson M."/>
            <person name="Priest M."/>
            <person name="Roberts A."/>
            <person name="Saif S."/>
            <person name="Shea T."/>
            <person name="Shenoy N."/>
            <person name="Sisk P."/>
            <person name="Stolte C."/>
            <person name="Sykes S."/>
            <person name="Yandava C."/>
            <person name="Wortman J."/>
            <person name="Nusbaum C."/>
            <person name="Birren B."/>
        </authorList>
    </citation>
    <scope>NUCLEOTIDE SEQUENCE</scope>
    <source>
        <strain evidence="3">ATCC 64411</strain>
    </source>
</reference>
<gene>
    <name evidence="3" type="ORF">MAPG_03189</name>
</gene>
<keyword evidence="2" id="KW-1133">Transmembrane helix</keyword>
<dbReference type="Proteomes" id="UP000011715">
    <property type="component" value="Unassembled WGS sequence"/>
</dbReference>
<dbReference type="EMBL" id="ADBL01000775">
    <property type="status" value="NOT_ANNOTATED_CDS"/>
    <property type="molecule type" value="Genomic_DNA"/>
</dbReference>
<protein>
    <submittedName>
        <fullName evidence="3 4">Uncharacterized protein</fullName>
    </submittedName>
</protein>